<dbReference type="InParanoid" id="A0A482XL63"/>
<dbReference type="Gene3D" id="3.40.630.30">
    <property type="match status" value="1"/>
</dbReference>
<keyword evidence="3" id="KW-1185">Reference proteome</keyword>
<dbReference type="OrthoDB" id="8179865at2759"/>
<gene>
    <name evidence="2" type="ORF">LSTR_LSTR008067</name>
</gene>
<feature type="domain" description="N-acetyltransferase" evidence="1">
    <location>
        <begin position="260"/>
        <end position="388"/>
    </location>
</feature>
<dbReference type="SMR" id="A0A482XL63"/>
<dbReference type="EMBL" id="QKKF02005666">
    <property type="protein sequence ID" value="RZF46835.1"/>
    <property type="molecule type" value="Genomic_DNA"/>
</dbReference>
<organism evidence="2 3">
    <name type="scientific">Laodelphax striatellus</name>
    <name type="common">Small brown planthopper</name>
    <name type="synonym">Delphax striatella</name>
    <dbReference type="NCBI Taxonomy" id="195883"/>
    <lineage>
        <taxon>Eukaryota</taxon>
        <taxon>Metazoa</taxon>
        <taxon>Ecdysozoa</taxon>
        <taxon>Arthropoda</taxon>
        <taxon>Hexapoda</taxon>
        <taxon>Insecta</taxon>
        <taxon>Pterygota</taxon>
        <taxon>Neoptera</taxon>
        <taxon>Paraneoptera</taxon>
        <taxon>Hemiptera</taxon>
        <taxon>Auchenorrhyncha</taxon>
        <taxon>Fulgoroidea</taxon>
        <taxon>Delphacidae</taxon>
        <taxon>Criomorphinae</taxon>
        <taxon>Laodelphax</taxon>
    </lineage>
</organism>
<dbReference type="SUPFAM" id="SSF55729">
    <property type="entry name" value="Acyl-CoA N-acyltransferases (Nat)"/>
    <property type="match status" value="1"/>
</dbReference>
<dbReference type="InterPro" id="IPR000182">
    <property type="entry name" value="GNAT_dom"/>
</dbReference>
<dbReference type="Proteomes" id="UP000291343">
    <property type="component" value="Unassembled WGS sequence"/>
</dbReference>
<sequence length="393" mass="44988">MSALRGKLNNHDLNRLDTISNISIKTPPRRIVLSESPTRLQLQCVSGGSLRQHSVSLVGGGWLEGLFICGCSTSWTPQLQLTASLALLYIQPSPRCTQQDMELMLEGRNFRLVKEDELPAILDILSEHLPEALKFHQTVKTYLDDRVWDFQFYVAKTWPEDPIIIHFPGMTKTPNNRINESFSVFCPIDRLECLDLLQQEDVLIDWRKPIFLNFIHKDIMDKLEEFYSSIGTFEKVCGDIYVCEEPPNDLKTEDLTCDDAKLQQLAVENAALIHDLYPANDMEAMEVFEKLIARLPAYGVFESGELAAWMVQSYYGAMFSMQTRPEYRRKGYGIHLATTLTKVVCDRGYIPFVVIRPENDASLSLYAKLGFKRRYQTVRAILRPHEAIISPDD</sequence>
<dbReference type="PANTHER" id="PTHR20958">
    <property type="entry name" value="GLYCINE N-ACYLTRANSFERASE-LIKE PROTEIN"/>
    <property type="match status" value="1"/>
</dbReference>
<dbReference type="PROSITE" id="PS51186">
    <property type="entry name" value="GNAT"/>
    <property type="match status" value="1"/>
</dbReference>
<dbReference type="GO" id="GO:0016747">
    <property type="term" value="F:acyltransferase activity, transferring groups other than amino-acyl groups"/>
    <property type="evidence" value="ECO:0007669"/>
    <property type="project" value="InterPro"/>
</dbReference>
<evidence type="ECO:0000259" key="1">
    <source>
        <dbReference type="PROSITE" id="PS51186"/>
    </source>
</evidence>
<dbReference type="STRING" id="195883.A0A482XL63"/>
<evidence type="ECO:0000313" key="3">
    <source>
        <dbReference type="Proteomes" id="UP000291343"/>
    </source>
</evidence>
<accession>A0A482XL63</accession>
<dbReference type="AlphaFoldDB" id="A0A482XL63"/>
<dbReference type="InterPro" id="IPR016181">
    <property type="entry name" value="Acyl_CoA_acyltransferase"/>
</dbReference>
<name>A0A482XL63_LAOST</name>
<evidence type="ECO:0000313" key="2">
    <source>
        <dbReference type="EMBL" id="RZF46835.1"/>
    </source>
</evidence>
<reference evidence="2 3" key="1">
    <citation type="journal article" date="2017" name="Gigascience">
        <title>Genome sequence of the small brown planthopper, Laodelphax striatellus.</title>
        <authorList>
            <person name="Zhu J."/>
            <person name="Jiang F."/>
            <person name="Wang X."/>
            <person name="Yang P."/>
            <person name="Bao Y."/>
            <person name="Zhao W."/>
            <person name="Wang W."/>
            <person name="Lu H."/>
            <person name="Wang Q."/>
            <person name="Cui N."/>
            <person name="Li J."/>
            <person name="Chen X."/>
            <person name="Luo L."/>
            <person name="Yu J."/>
            <person name="Kang L."/>
            <person name="Cui F."/>
        </authorList>
    </citation>
    <scope>NUCLEOTIDE SEQUENCE [LARGE SCALE GENOMIC DNA]</scope>
    <source>
        <strain evidence="2">Lst14</strain>
    </source>
</reference>
<comment type="caution">
    <text evidence="2">The sequence shown here is derived from an EMBL/GenBank/DDBJ whole genome shotgun (WGS) entry which is preliminary data.</text>
</comment>
<dbReference type="InterPro" id="IPR053225">
    <property type="entry name" value="Acyl-CoA_N-acyltransferase"/>
</dbReference>
<dbReference type="PANTHER" id="PTHR20958:SF9">
    <property type="entry name" value="RE58324P"/>
    <property type="match status" value="1"/>
</dbReference>
<protein>
    <recommendedName>
        <fullName evidence="1">N-acetyltransferase domain-containing protein</fullName>
    </recommendedName>
</protein>
<dbReference type="InterPro" id="IPR013653">
    <property type="entry name" value="GCN5-like_dom"/>
</dbReference>
<dbReference type="FunCoup" id="A0A482XL63">
    <property type="interactions" value="9"/>
</dbReference>
<proteinExistence type="predicted"/>
<dbReference type="Pfam" id="PF08445">
    <property type="entry name" value="FR47"/>
    <property type="match status" value="1"/>
</dbReference>